<dbReference type="Gene3D" id="2.130.10.10">
    <property type="entry name" value="YVTN repeat-like/Quinoprotein amine dehydrogenase"/>
    <property type="match status" value="3"/>
</dbReference>
<accession>A0A9X1QT23</accession>
<dbReference type="Pfam" id="PF18962">
    <property type="entry name" value="Por_Secre_tail"/>
    <property type="match status" value="1"/>
</dbReference>
<feature type="domain" description="Secretion system C-terminal sorting" evidence="3">
    <location>
        <begin position="684"/>
        <end position="756"/>
    </location>
</feature>
<keyword evidence="5" id="KW-1185">Reference proteome</keyword>
<dbReference type="AlphaFoldDB" id="A0A9X1QT23"/>
<reference evidence="4" key="1">
    <citation type="submission" date="2021-09" db="EMBL/GenBank/DDBJ databases">
        <title>Genome of Aequorivita sp. strain F47161.</title>
        <authorList>
            <person name="Wang Y."/>
        </authorList>
    </citation>
    <scope>NUCLEOTIDE SEQUENCE</scope>
    <source>
        <strain evidence="4">F47161</strain>
    </source>
</reference>
<organism evidence="4 5">
    <name type="scientific">Aequorivita vitellina</name>
    <dbReference type="NCBI Taxonomy" id="2874475"/>
    <lineage>
        <taxon>Bacteria</taxon>
        <taxon>Pseudomonadati</taxon>
        <taxon>Bacteroidota</taxon>
        <taxon>Flavobacteriia</taxon>
        <taxon>Flavobacteriales</taxon>
        <taxon>Flavobacteriaceae</taxon>
        <taxon>Aequorivita</taxon>
    </lineage>
</organism>
<evidence type="ECO:0000313" key="4">
    <source>
        <dbReference type="EMBL" id="MCG2418225.1"/>
    </source>
</evidence>
<gene>
    <name evidence="4" type="ORF">K8089_04255</name>
</gene>
<dbReference type="Proteomes" id="UP001139461">
    <property type="component" value="Unassembled WGS sequence"/>
</dbReference>
<feature type="signal peptide" evidence="2">
    <location>
        <begin position="1"/>
        <end position="20"/>
    </location>
</feature>
<evidence type="ECO:0000256" key="2">
    <source>
        <dbReference type="SAM" id="SignalP"/>
    </source>
</evidence>
<dbReference type="SUPFAM" id="SSF110296">
    <property type="entry name" value="Oligoxyloglucan reducing end-specific cellobiohydrolase"/>
    <property type="match status" value="1"/>
</dbReference>
<dbReference type="SUPFAM" id="SSF63829">
    <property type="entry name" value="Calcium-dependent phosphotriesterase"/>
    <property type="match status" value="2"/>
</dbReference>
<dbReference type="RefSeq" id="WP_237602039.1">
    <property type="nucleotide sequence ID" value="NZ_JAIRBA010000005.1"/>
</dbReference>
<dbReference type="NCBIfam" id="TIGR04183">
    <property type="entry name" value="Por_Secre_tail"/>
    <property type="match status" value="1"/>
</dbReference>
<name>A0A9X1QT23_9FLAO</name>
<dbReference type="InterPro" id="IPR015943">
    <property type="entry name" value="WD40/YVTN_repeat-like_dom_sf"/>
</dbReference>
<dbReference type="EMBL" id="JAIRBA010000005">
    <property type="protein sequence ID" value="MCG2418225.1"/>
    <property type="molecule type" value="Genomic_DNA"/>
</dbReference>
<proteinExistence type="predicted"/>
<sequence>MKITVLFNLILLLVSSQTFAQDPNWSYIRRDNTGIGSLEHTTIRGDFFNNIWTGGYSSTANEGSLVRIKTSDTLYTNWATYNENYLPNGFIFDIDFDSTGIIWVSTELGIVTSDDGLVWQLYDTSNTPLLANVTRALAIDSNDNIWAVISDNNPSQAGVAHFDGTTWEYFTSANSNFPTVGEIKDIQIDANDGVWIATDMGLVQYNGTDWTHYTTTNSGLSEDDILEISLDNQDRIWSLVGNAIDIFDGTTWTQINQNDWPISNFYGFSMDIRDDKVLIAGSNTTIVYFDGTDWFSEYTNFYMYDCFIDAENNYWVSGSGTVAKFDGTDYTKYTQYNTGLPTNFNNDIFIDSQGRKWFANGNGGIQVFDCPNWEVYGPNNEGLYPNPQPLYQTTIGSSISEDADGDIWFTYDGTSGYAIQVPDGNYQDYAAWVIWDNTNSHPGLQSLEEVEATDDGKVFIRGFNYNTFMYDKNTNTWTLWDNTNGLSAPPYCLTARPGGKMYAGNFQGIDVFENGAWTSINLSSEGISNVRDIAFDANDHMWIASAEGLWKYDGTTWTNWNESNSNIAANYVTAIDIDTTTNYVYLSAHNTQIWPYYGGISYFDGIASDFTTFLDGSSPLAHKQVEDIAIDSFGNIWALTQSEGFSIYNPAGIDGFECIDHTIERILSVPEFDNDNTLIAINHPNPFSSKTTIEVITEDSHPISLEIYDILGRKIQSILERDIHIGKNEITVDLSLESTGIYFGKISTNKKSKTIKLLKN</sequence>
<evidence type="ECO:0000259" key="3">
    <source>
        <dbReference type="Pfam" id="PF18962"/>
    </source>
</evidence>
<protein>
    <submittedName>
        <fullName evidence="4">T9SS type A sorting domain-containing protein</fullName>
    </submittedName>
</protein>
<evidence type="ECO:0000256" key="1">
    <source>
        <dbReference type="ARBA" id="ARBA00022729"/>
    </source>
</evidence>
<keyword evidence="1 2" id="KW-0732">Signal</keyword>
<evidence type="ECO:0000313" key="5">
    <source>
        <dbReference type="Proteomes" id="UP001139461"/>
    </source>
</evidence>
<feature type="chain" id="PRO_5040956486" evidence="2">
    <location>
        <begin position="21"/>
        <end position="760"/>
    </location>
</feature>
<comment type="caution">
    <text evidence="4">The sequence shown here is derived from an EMBL/GenBank/DDBJ whole genome shotgun (WGS) entry which is preliminary data.</text>
</comment>
<dbReference type="InterPro" id="IPR026444">
    <property type="entry name" value="Secre_tail"/>
</dbReference>